<dbReference type="Pfam" id="PF24883">
    <property type="entry name" value="NPHP3_N"/>
    <property type="match status" value="1"/>
</dbReference>
<feature type="region of interest" description="Disordered" evidence="2">
    <location>
        <begin position="871"/>
        <end position="894"/>
    </location>
</feature>
<evidence type="ECO:0000256" key="1">
    <source>
        <dbReference type="ARBA" id="ARBA00022737"/>
    </source>
</evidence>
<accession>A0A8K0X1B8</accession>
<dbReference type="InterPro" id="IPR056884">
    <property type="entry name" value="NPHP3-like_N"/>
</dbReference>
<keyword evidence="1" id="KW-0677">Repeat</keyword>
<evidence type="ECO:0000313" key="6">
    <source>
        <dbReference type="Proteomes" id="UP000813385"/>
    </source>
</evidence>
<dbReference type="AlphaFoldDB" id="A0A8K0X1B8"/>
<dbReference type="Gene3D" id="3.40.50.300">
    <property type="entry name" value="P-loop containing nucleotide triphosphate hydrolases"/>
    <property type="match status" value="1"/>
</dbReference>
<evidence type="ECO:0000313" key="5">
    <source>
        <dbReference type="EMBL" id="KAH7358071.1"/>
    </source>
</evidence>
<dbReference type="InterPro" id="IPR027417">
    <property type="entry name" value="P-loop_NTPase"/>
</dbReference>
<dbReference type="OrthoDB" id="443402at2759"/>
<dbReference type="InterPro" id="IPR056693">
    <property type="entry name" value="DUF7791"/>
</dbReference>
<evidence type="ECO:0000259" key="4">
    <source>
        <dbReference type="Pfam" id="PF25053"/>
    </source>
</evidence>
<evidence type="ECO:0008006" key="7">
    <source>
        <dbReference type="Google" id="ProtNLM"/>
    </source>
</evidence>
<keyword evidence="6" id="KW-1185">Reference proteome</keyword>
<name>A0A8K0X1B8_9PEZI</name>
<feature type="domain" description="Nephrocystin 3-like N-terminal" evidence="3">
    <location>
        <begin position="278"/>
        <end position="458"/>
    </location>
</feature>
<dbReference type="EMBL" id="JAGPXD010000004">
    <property type="protein sequence ID" value="KAH7358071.1"/>
    <property type="molecule type" value="Genomic_DNA"/>
</dbReference>
<sequence length="894" mass="100926">MAEAAVALASLGVAANIFQFFDLAGRIAARGWNLYRNPDRKVEDVFDASTLASFTSGLRDSLNLLGPNMQECDAGMGGVAKDCISVADGLLERLDRLGELARSGRKRDVLKAAVVSNWKQSEMKALEQKLEHFKSQLSLQLLFSIRSFMSQSNTPEQRDVALEARQSQNPTAEELRMLQAMRQTVNNLWAPTPGRYILQYVCSKVSPPNSENLLTELRPTGASQDRGQSAQHKLQDRILSSLYSEVMNDRKIQVSTAHIRTFRWIFMPSSVDDGPWSNFSEWLRDINATLYWVTGKPGSGKSTLMKFIATYQECSSRDTPEVETMLSGAHKEQPWTLVNYFAWYAGQKLQKSVGGLCRSIIYQLARRHPVSLSVLFPSCWEALWLVDDLCPQQMATLEGLRGDGRKALMDMVREVTKTSSIFFLIDGLDEIDNETDEAAQLVLELANLPNVKLCVSSRPWPVFENAFGCKPHLAIQDLTKRDIVTFATDKLSQGVGFTRLQRRDPAYASRLIDQVSEKSAGVFLWVALVVKSIQKGLMEDDRIVDLERRINELPTDLDKLFTRILSNLDQFHLKHARQYFGLLALHKLHYTGEDSKALTLSFADEENPRFAMSMPVKPLSDDEVDERVNTMVRRVESVSRGLLEVVRNTPSSQSRIDYLHRTVVEYLRSGTAHEVLSTTTEPCRDASLNIQMSWAYLCQLKSLESGPGALFGTLKDEFQLILRSIMQFVSHADRELSQDDAIVNEHVAYELLQRTLDSGHWALDHGNLFIDDMLSINSLKGNVTSGRTFLSMVVRLGICNYVRERASRRCLVQRLNDDLGKRGGQAQHYIWPLLADALSMDRISSRMIRQLLQLGTDPDFSFYLPSKNRQTTPMHMVSDSRGHARGSYRDGQCL</sequence>
<proteinExistence type="predicted"/>
<dbReference type="Proteomes" id="UP000813385">
    <property type="component" value="Unassembled WGS sequence"/>
</dbReference>
<evidence type="ECO:0000259" key="3">
    <source>
        <dbReference type="Pfam" id="PF24883"/>
    </source>
</evidence>
<dbReference type="PANTHER" id="PTHR10039:SF5">
    <property type="entry name" value="NACHT DOMAIN-CONTAINING PROTEIN"/>
    <property type="match status" value="1"/>
</dbReference>
<gene>
    <name evidence="5" type="ORF">B0T11DRAFT_319237</name>
</gene>
<evidence type="ECO:0000256" key="2">
    <source>
        <dbReference type="SAM" id="MobiDB-lite"/>
    </source>
</evidence>
<reference evidence="5" key="1">
    <citation type="journal article" date="2021" name="Nat. Commun.">
        <title>Genetic determinants of endophytism in the Arabidopsis root mycobiome.</title>
        <authorList>
            <person name="Mesny F."/>
            <person name="Miyauchi S."/>
            <person name="Thiergart T."/>
            <person name="Pickel B."/>
            <person name="Atanasova L."/>
            <person name="Karlsson M."/>
            <person name="Huettel B."/>
            <person name="Barry K.W."/>
            <person name="Haridas S."/>
            <person name="Chen C."/>
            <person name="Bauer D."/>
            <person name="Andreopoulos W."/>
            <person name="Pangilinan J."/>
            <person name="LaButti K."/>
            <person name="Riley R."/>
            <person name="Lipzen A."/>
            <person name="Clum A."/>
            <person name="Drula E."/>
            <person name="Henrissat B."/>
            <person name="Kohler A."/>
            <person name="Grigoriev I.V."/>
            <person name="Martin F.M."/>
            <person name="Hacquard S."/>
        </authorList>
    </citation>
    <scope>NUCLEOTIDE SEQUENCE</scope>
    <source>
        <strain evidence="5">MPI-CAGE-AT-0016</strain>
    </source>
</reference>
<dbReference type="PANTHER" id="PTHR10039">
    <property type="entry name" value="AMELOGENIN"/>
    <property type="match status" value="1"/>
</dbReference>
<organism evidence="5 6">
    <name type="scientific">Plectosphaerella cucumerina</name>
    <dbReference type="NCBI Taxonomy" id="40658"/>
    <lineage>
        <taxon>Eukaryota</taxon>
        <taxon>Fungi</taxon>
        <taxon>Dikarya</taxon>
        <taxon>Ascomycota</taxon>
        <taxon>Pezizomycotina</taxon>
        <taxon>Sordariomycetes</taxon>
        <taxon>Hypocreomycetidae</taxon>
        <taxon>Glomerellales</taxon>
        <taxon>Plectosphaerellaceae</taxon>
        <taxon>Plectosphaerella</taxon>
    </lineage>
</organism>
<comment type="caution">
    <text evidence="5">The sequence shown here is derived from an EMBL/GenBank/DDBJ whole genome shotgun (WGS) entry which is preliminary data.</text>
</comment>
<feature type="domain" description="DUF7791" evidence="4">
    <location>
        <begin position="568"/>
        <end position="704"/>
    </location>
</feature>
<dbReference type="SUPFAM" id="SSF52540">
    <property type="entry name" value="P-loop containing nucleoside triphosphate hydrolases"/>
    <property type="match status" value="1"/>
</dbReference>
<protein>
    <recommendedName>
        <fullName evidence="7">NACHT domain-containing protein</fullName>
    </recommendedName>
</protein>
<dbReference type="Pfam" id="PF25053">
    <property type="entry name" value="DUF7791"/>
    <property type="match status" value="1"/>
</dbReference>